<dbReference type="SUPFAM" id="SSF55424">
    <property type="entry name" value="FAD/NAD-linked reductases, dimerisation (C-terminal) domain"/>
    <property type="match status" value="1"/>
</dbReference>
<sequence>MDIVVIGGGAAGLKAATRARRRNEEASITVVDAGKYPSLGRCGLPYYVGGIVNELNDLRKTTYGAVRDEEYFKKLFNIEVLTETRAKKIDRGRRTVLIEKDGKEDELPYDYLVIATGARPSIPPIPNIDAEGVTTLTDPESAEKILEMWMEGDVSNAVIIGGGLIGLETAEALRMLDLKVTLIEALPNVLPALLDQEMAMLVERHLTEKGIRVLTNTLVREIVAEDRVRAVKTDKEEIPADIVIVATGVKPNVELAKDCGLKIGETGAIKVNEFMQTSDERIFAGGDCVENINLITGKPVYTPLGDIANKHGRVIGDNVTGGKSKFPGVIGTSIAKVFDFTIARTGLTEREARSLGYDAVGVLAPAFDRAHYFPQANTIRLKLIFDRKTLRVLGAQGVGLGVIDKRIDVIATAIQAGMTIDDLANLDLAYAPPYSPAIDPVITAAYVSRNLYDGLFEAVDVNYVKERLNRDDVVILDLRSENETRLLKIEAKNVLNIPLPELRERISEIPKDKEIITVCPLGLRAYNAASILKNMGYKVKVMMGGLTFW</sequence>
<dbReference type="PANTHER" id="PTHR43429">
    <property type="entry name" value="PYRIDINE NUCLEOTIDE-DISULFIDE OXIDOREDUCTASE DOMAIN-CONTAINING"/>
    <property type="match status" value="1"/>
</dbReference>
<comment type="caution">
    <text evidence="8">The sequence shown here is derived from an EMBL/GenBank/DDBJ whole genome shotgun (WGS) entry which is preliminary data.</text>
</comment>
<dbReference type="EMBL" id="DTAK01000046">
    <property type="protein sequence ID" value="HGU59747.1"/>
    <property type="molecule type" value="Genomic_DNA"/>
</dbReference>
<evidence type="ECO:0000256" key="5">
    <source>
        <dbReference type="ARBA" id="ARBA00023002"/>
    </source>
</evidence>
<evidence type="ECO:0000313" key="8">
    <source>
        <dbReference type="EMBL" id="HGE66219.1"/>
    </source>
</evidence>
<evidence type="ECO:0000256" key="4">
    <source>
        <dbReference type="ARBA" id="ARBA00022827"/>
    </source>
</evidence>
<dbReference type="InterPro" id="IPR004099">
    <property type="entry name" value="Pyr_nucl-diS_OxRdtase_dimer"/>
</dbReference>
<dbReference type="GO" id="GO:0016491">
    <property type="term" value="F:oxidoreductase activity"/>
    <property type="evidence" value="ECO:0007669"/>
    <property type="project" value="UniProtKB-KW"/>
</dbReference>
<dbReference type="PRINTS" id="PR00411">
    <property type="entry name" value="PNDRDTASEI"/>
</dbReference>
<reference evidence="8" key="1">
    <citation type="journal article" date="2020" name="mSystems">
        <title>Genome- and Community-Level Interaction Insights into Carbon Utilization and Element Cycling Functions of Hydrothermarchaeota in Hydrothermal Sediment.</title>
        <authorList>
            <person name="Zhou Z."/>
            <person name="Liu Y."/>
            <person name="Xu W."/>
            <person name="Pan J."/>
            <person name="Luo Z.H."/>
            <person name="Li M."/>
        </authorList>
    </citation>
    <scope>NUCLEOTIDE SEQUENCE [LARGE SCALE GENOMIC DNA]</scope>
    <source>
        <strain evidence="9">SpSt-62</strain>
        <strain evidence="8">SpSt-97</strain>
    </source>
</reference>
<keyword evidence="4" id="KW-0274">FAD</keyword>
<dbReference type="SUPFAM" id="SSF51905">
    <property type="entry name" value="FAD/NAD(P)-binding domain"/>
    <property type="match status" value="1"/>
</dbReference>
<dbReference type="PRINTS" id="PR00368">
    <property type="entry name" value="FADPNR"/>
</dbReference>
<dbReference type="Gene3D" id="3.50.50.60">
    <property type="entry name" value="FAD/NAD(P)-binding domain"/>
    <property type="match status" value="2"/>
</dbReference>
<dbReference type="Pfam" id="PF02852">
    <property type="entry name" value="Pyr_redox_dim"/>
    <property type="match status" value="1"/>
</dbReference>
<dbReference type="EMBL" id="DTPI01000024">
    <property type="protein sequence ID" value="HGE66219.1"/>
    <property type="molecule type" value="Genomic_DNA"/>
</dbReference>
<comment type="cofactor">
    <cofactor evidence="1">
        <name>FAD</name>
        <dbReference type="ChEBI" id="CHEBI:57692"/>
    </cofactor>
</comment>
<evidence type="ECO:0000259" key="7">
    <source>
        <dbReference type="PROSITE" id="PS50206"/>
    </source>
</evidence>
<keyword evidence="6" id="KW-0676">Redox-active center</keyword>
<evidence type="ECO:0000256" key="6">
    <source>
        <dbReference type="ARBA" id="ARBA00023284"/>
    </source>
</evidence>
<dbReference type="SMART" id="SM00450">
    <property type="entry name" value="RHOD"/>
    <property type="match status" value="1"/>
</dbReference>
<dbReference type="InterPro" id="IPR001763">
    <property type="entry name" value="Rhodanese-like_dom"/>
</dbReference>
<evidence type="ECO:0000256" key="3">
    <source>
        <dbReference type="ARBA" id="ARBA00022630"/>
    </source>
</evidence>
<dbReference type="Gene3D" id="3.40.250.10">
    <property type="entry name" value="Rhodanese-like domain"/>
    <property type="match status" value="1"/>
</dbReference>
<evidence type="ECO:0000256" key="2">
    <source>
        <dbReference type="ARBA" id="ARBA00009130"/>
    </source>
</evidence>
<feature type="domain" description="Rhodanese" evidence="7">
    <location>
        <begin position="469"/>
        <end position="546"/>
    </location>
</feature>
<dbReference type="InterPro" id="IPR050260">
    <property type="entry name" value="FAD-bd_OxRdtase"/>
</dbReference>
<organism evidence="8">
    <name type="scientific">Geoglobus ahangari</name>
    <dbReference type="NCBI Taxonomy" id="113653"/>
    <lineage>
        <taxon>Archaea</taxon>
        <taxon>Methanobacteriati</taxon>
        <taxon>Methanobacteriota</taxon>
        <taxon>Archaeoglobi</taxon>
        <taxon>Archaeoglobales</taxon>
        <taxon>Archaeoglobaceae</taxon>
        <taxon>Geoglobus</taxon>
    </lineage>
</organism>
<evidence type="ECO:0000313" key="9">
    <source>
        <dbReference type="EMBL" id="HGU59747.1"/>
    </source>
</evidence>
<dbReference type="AlphaFoldDB" id="A0A7C3YF17"/>
<dbReference type="PANTHER" id="PTHR43429:SF1">
    <property type="entry name" value="NAD(P)H SULFUR OXIDOREDUCTASE (COA-DEPENDENT)"/>
    <property type="match status" value="1"/>
</dbReference>
<keyword evidence="3" id="KW-0285">Flavoprotein</keyword>
<name>A0A7C3YF17_9EURY</name>
<dbReference type="InterPro" id="IPR036873">
    <property type="entry name" value="Rhodanese-like_dom_sf"/>
</dbReference>
<dbReference type="PROSITE" id="PS50206">
    <property type="entry name" value="RHODANESE_3"/>
    <property type="match status" value="1"/>
</dbReference>
<comment type="similarity">
    <text evidence="2">Belongs to the class-III pyridine nucleotide-disulfide oxidoreductase family.</text>
</comment>
<dbReference type="InterPro" id="IPR036188">
    <property type="entry name" value="FAD/NAD-bd_sf"/>
</dbReference>
<proteinExistence type="inferred from homology"/>
<protein>
    <submittedName>
        <fullName evidence="8">FAD-binding protein</fullName>
    </submittedName>
</protein>
<dbReference type="InterPro" id="IPR016156">
    <property type="entry name" value="FAD/NAD-linked_Rdtase_dimer_sf"/>
</dbReference>
<dbReference type="Pfam" id="PF00581">
    <property type="entry name" value="Rhodanese"/>
    <property type="match status" value="1"/>
</dbReference>
<dbReference type="Pfam" id="PF07992">
    <property type="entry name" value="Pyr_redox_2"/>
    <property type="match status" value="1"/>
</dbReference>
<dbReference type="SUPFAM" id="SSF52821">
    <property type="entry name" value="Rhodanese/Cell cycle control phosphatase"/>
    <property type="match status" value="1"/>
</dbReference>
<accession>A0A7C3YF17</accession>
<keyword evidence="5" id="KW-0560">Oxidoreductase</keyword>
<gene>
    <name evidence="9" type="ORF">ENT89_06325</name>
    <name evidence="8" type="ORF">ENX77_03715</name>
</gene>
<dbReference type="InterPro" id="IPR023753">
    <property type="entry name" value="FAD/NAD-binding_dom"/>
</dbReference>
<evidence type="ECO:0000256" key="1">
    <source>
        <dbReference type="ARBA" id="ARBA00001974"/>
    </source>
</evidence>